<evidence type="ECO:0000313" key="3">
    <source>
        <dbReference type="Proteomes" id="UP000245207"/>
    </source>
</evidence>
<dbReference type="EMBL" id="PKPP01004972">
    <property type="protein sequence ID" value="PWA61991.1"/>
    <property type="molecule type" value="Genomic_DNA"/>
</dbReference>
<keyword evidence="3" id="KW-1185">Reference proteome</keyword>
<sequence length="133" mass="14340">MSELSEKTRLTHSAYGHLKLAILPTWPLNNMLDVGLASGVAGVVRPGWKEDGPYTLRPNVDATSSLSHTPLTLSANNITGGLFSDEFSPEYYIGVKSIKVNGQHAKCNESLFSFNIDGEGGTTISTASRSWKL</sequence>
<dbReference type="InterPro" id="IPR021109">
    <property type="entry name" value="Peptidase_aspartic_dom_sf"/>
</dbReference>
<organism evidence="2 3">
    <name type="scientific">Artemisia annua</name>
    <name type="common">Sweet wormwood</name>
    <dbReference type="NCBI Taxonomy" id="35608"/>
    <lineage>
        <taxon>Eukaryota</taxon>
        <taxon>Viridiplantae</taxon>
        <taxon>Streptophyta</taxon>
        <taxon>Embryophyta</taxon>
        <taxon>Tracheophyta</taxon>
        <taxon>Spermatophyta</taxon>
        <taxon>Magnoliopsida</taxon>
        <taxon>eudicotyledons</taxon>
        <taxon>Gunneridae</taxon>
        <taxon>Pentapetalae</taxon>
        <taxon>asterids</taxon>
        <taxon>campanulids</taxon>
        <taxon>Asterales</taxon>
        <taxon>Asteraceae</taxon>
        <taxon>Asteroideae</taxon>
        <taxon>Anthemideae</taxon>
        <taxon>Artemisiinae</taxon>
        <taxon>Artemisia</taxon>
    </lineage>
</organism>
<accession>A0A2U1ML47</accession>
<dbReference type="Gene3D" id="2.40.70.10">
    <property type="entry name" value="Acid Proteases"/>
    <property type="match status" value="1"/>
</dbReference>
<dbReference type="AlphaFoldDB" id="A0A2U1ML47"/>
<gene>
    <name evidence="2" type="ORF">CTI12_AA368250</name>
</gene>
<feature type="domain" description="Xylanase inhibitor C-terminal" evidence="1">
    <location>
        <begin position="90"/>
        <end position="129"/>
    </location>
</feature>
<proteinExistence type="predicted"/>
<dbReference type="STRING" id="35608.A0A2U1ML47"/>
<evidence type="ECO:0000313" key="2">
    <source>
        <dbReference type="EMBL" id="PWA61991.1"/>
    </source>
</evidence>
<name>A0A2U1ML47_ARTAN</name>
<evidence type="ECO:0000259" key="1">
    <source>
        <dbReference type="Pfam" id="PF14541"/>
    </source>
</evidence>
<protein>
    <submittedName>
        <fullName evidence="2">Xyloglucanase inhibitor 3</fullName>
    </submittedName>
</protein>
<dbReference type="Pfam" id="PF14541">
    <property type="entry name" value="TAXi_C"/>
    <property type="match status" value="1"/>
</dbReference>
<comment type="caution">
    <text evidence="2">The sequence shown here is derived from an EMBL/GenBank/DDBJ whole genome shotgun (WGS) entry which is preliminary data.</text>
</comment>
<reference evidence="2 3" key="1">
    <citation type="journal article" date="2018" name="Mol. Plant">
        <title>The genome of Artemisia annua provides insight into the evolution of Asteraceae family and artemisinin biosynthesis.</title>
        <authorList>
            <person name="Shen Q."/>
            <person name="Zhang L."/>
            <person name="Liao Z."/>
            <person name="Wang S."/>
            <person name="Yan T."/>
            <person name="Shi P."/>
            <person name="Liu M."/>
            <person name="Fu X."/>
            <person name="Pan Q."/>
            <person name="Wang Y."/>
            <person name="Lv Z."/>
            <person name="Lu X."/>
            <person name="Zhang F."/>
            <person name="Jiang W."/>
            <person name="Ma Y."/>
            <person name="Chen M."/>
            <person name="Hao X."/>
            <person name="Li L."/>
            <person name="Tang Y."/>
            <person name="Lv G."/>
            <person name="Zhou Y."/>
            <person name="Sun X."/>
            <person name="Brodelius P.E."/>
            <person name="Rose J.K.C."/>
            <person name="Tang K."/>
        </authorList>
    </citation>
    <scope>NUCLEOTIDE SEQUENCE [LARGE SCALE GENOMIC DNA]</scope>
    <source>
        <strain evidence="3">cv. Huhao1</strain>
        <tissue evidence="2">Leaf</tissue>
    </source>
</reference>
<dbReference type="InterPro" id="IPR032799">
    <property type="entry name" value="TAXi_C"/>
</dbReference>
<dbReference type="Proteomes" id="UP000245207">
    <property type="component" value="Unassembled WGS sequence"/>
</dbReference>